<dbReference type="InterPro" id="IPR050678">
    <property type="entry name" value="DNA_Partitioning_ATPase"/>
</dbReference>
<dbReference type="PANTHER" id="PTHR13696">
    <property type="entry name" value="P-LOOP CONTAINING NUCLEOSIDE TRIPHOSPHATE HYDROLASE"/>
    <property type="match status" value="1"/>
</dbReference>
<dbReference type="PANTHER" id="PTHR13696:SF52">
    <property type="entry name" value="PARA FAMILY PROTEIN CT_582"/>
    <property type="match status" value="1"/>
</dbReference>
<accession>A0A917PH97</accession>
<proteinExistence type="predicted"/>
<keyword evidence="3" id="KW-1185">Reference proteome</keyword>
<protein>
    <submittedName>
        <fullName evidence="2">Chromosome partitioning protein ParA</fullName>
    </submittedName>
</protein>
<dbReference type="EMBL" id="BMOE01000007">
    <property type="protein sequence ID" value="GGJ78754.1"/>
    <property type="molecule type" value="Genomic_DNA"/>
</dbReference>
<dbReference type="Proteomes" id="UP000635726">
    <property type="component" value="Unassembled WGS sequence"/>
</dbReference>
<dbReference type="Pfam" id="PF13614">
    <property type="entry name" value="AAA_31"/>
    <property type="match status" value="1"/>
</dbReference>
<dbReference type="CDD" id="cd02042">
    <property type="entry name" value="ParAB_family"/>
    <property type="match status" value="1"/>
</dbReference>
<comment type="caution">
    <text evidence="2">The sequence shown here is derived from an EMBL/GenBank/DDBJ whole genome shotgun (WGS) entry which is preliminary data.</text>
</comment>
<dbReference type="InterPro" id="IPR025669">
    <property type="entry name" value="AAA_dom"/>
</dbReference>
<reference evidence="2" key="2">
    <citation type="submission" date="2020-09" db="EMBL/GenBank/DDBJ databases">
        <authorList>
            <person name="Sun Q."/>
            <person name="Ohkuma M."/>
        </authorList>
    </citation>
    <scope>NUCLEOTIDE SEQUENCE</scope>
    <source>
        <strain evidence="2">JCM 14371</strain>
    </source>
</reference>
<feature type="domain" description="AAA" evidence="1">
    <location>
        <begin position="75"/>
        <end position="268"/>
    </location>
</feature>
<dbReference type="Gene3D" id="3.40.50.300">
    <property type="entry name" value="P-loop containing nucleotide triphosphate hydrolases"/>
    <property type="match status" value="1"/>
</dbReference>
<reference evidence="2" key="1">
    <citation type="journal article" date="2014" name="Int. J. Syst. Evol. Microbiol.">
        <title>Complete genome sequence of Corynebacterium casei LMG S-19264T (=DSM 44701T), isolated from a smear-ripened cheese.</title>
        <authorList>
            <consortium name="US DOE Joint Genome Institute (JGI-PGF)"/>
            <person name="Walter F."/>
            <person name="Albersmeier A."/>
            <person name="Kalinowski J."/>
            <person name="Ruckert C."/>
        </authorList>
    </citation>
    <scope>NUCLEOTIDE SEQUENCE</scope>
    <source>
        <strain evidence="2">JCM 14371</strain>
    </source>
</reference>
<gene>
    <name evidence="2" type="primary">parA</name>
    <name evidence="2" type="ORF">GCM10008939_23250</name>
</gene>
<dbReference type="InterPro" id="IPR027417">
    <property type="entry name" value="P-loop_NTPase"/>
</dbReference>
<evidence type="ECO:0000313" key="3">
    <source>
        <dbReference type="Proteomes" id="UP000635726"/>
    </source>
</evidence>
<dbReference type="AlphaFoldDB" id="A0A917PH97"/>
<evidence type="ECO:0000313" key="2">
    <source>
        <dbReference type="EMBL" id="GGJ78754.1"/>
    </source>
</evidence>
<dbReference type="SUPFAM" id="SSF52540">
    <property type="entry name" value="P-loop containing nucleoside triphosphate hydrolases"/>
    <property type="match status" value="1"/>
</dbReference>
<sequence>MRMTDRDVRLGDMEIDPGKMYTLRELAEEFQVSERTLTRKLETQELRGYKVGAQWRIKGRDWMSFSGVVQGPHVYVVANAKGGAGKSTFTANLAVLRAQEGRRVLLLDLDPQGHLATLLRMPVDPSRTTAQLLDEELRLGRTHPQFQERWRTLWTDLLQPIPHEGADDALGRVFLVPAHNDLQDLERANFHRTKPVEYALKEAIAALSTVNPDIDEIWIDTPPNLGPLTRNALMAGHSLLSPFAKSDLGLDGLERLMSLVEQYLEFNPYLRIAGLAMNFGNPRTIMHGEIRETIRQRPQLAPYLLEAYVSEAERFNQAPRLGLPLVLAEPNSVSANELRAVLAEVMQRAE</sequence>
<name>A0A917PH97_9DEIO</name>
<organism evidence="2 3">
    <name type="scientific">Deinococcus aquiradiocola</name>
    <dbReference type="NCBI Taxonomy" id="393059"/>
    <lineage>
        <taxon>Bacteria</taxon>
        <taxon>Thermotogati</taxon>
        <taxon>Deinococcota</taxon>
        <taxon>Deinococci</taxon>
        <taxon>Deinococcales</taxon>
        <taxon>Deinococcaceae</taxon>
        <taxon>Deinococcus</taxon>
    </lineage>
</organism>
<evidence type="ECO:0000259" key="1">
    <source>
        <dbReference type="Pfam" id="PF13614"/>
    </source>
</evidence>